<accession>A0ABC8UZ61</accession>
<gene>
    <name evidence="2" type="ORF">ILEXP_LOCUS56869</name>
</gene>
<dbReference type="InterPro" id="IPR012337">
    <property type="entry name" value="RNaseH-like_sf"/>
</dbReference>
<proteinExistence type="predicted"/>
<dbReference type="InterPro" id="IPR036397">
    <property type="entry name" value="RNaseH_sf"/>
</dbReference>
<organism evidence="2 3">
    <name type="scientific">Ilex paraguariensis</name>
    <name type="common">yerba mate</name>
    <dbReference type="NCBI Taxonomy" id="185542"/>
    <lineage>
        <taxon>Eukaryota</taxon>
        <taxon>Viridiplantae</taxon>
        <taxon>Streptophyta</taxon>
        <taxon>Embryophyta</taxon>
        <taxon>Tracheophyta</taxon>
        <taxon>Spermatophyta</taxon>
        <taxon>Magnoliopsida</taxon>
        <taxon>eudicotyledons</taxon>
        <taxon>Gunneridae</taxon>
        <taxon>Pentapetalae</taxon>
        <taxon>asterids</taxon>
        <taxon>campanulids</taxon>
        <taxon>Aquifoliales</taxon>
        <taxon>Aquifoliaceae</taxon>
        <taxon>Ilex</taxon>
    </lineage>
</organism>
<dbReference type="PANTHER" id="PTHR48475">
    <property type="entry name" value="RIBONUCLEASE H"/>
    <property type="match status" value="1"/>
</dbReference>
<evidence type="ECO:0000313" key="3">
    <source>
        <dbReference type="Proteomes" id="UP001642360"/>
    </source>
</evidence>
<dbReference type="Proteomes" id="UP001642360">
    <property type="component" value="Unassembled WGS sequence"/>
</dbReference>
<reference evidence="2 3" key="1">
    <citation type="submission" date="2024-02" db="EMBL/GenBank/DDBJ databases">
        <authorList>
            <person name="Vignale AGUSTIN F."/>
            <person name="Sosa J E."/>
            <person name="Modenutti C."/>
        </authorList>
    </citation>
    <scope>NUCLEOTIDE SEQUENCE [LARGE SCALE GENOMIC DNA]</scope>
</reference>
<keyword evidence="3" id="KW-1185">Reference proteome</keyword>
<dbReference type="AlphaFoldDB" id="A0ABC8UZ61"/>
<dbReference type="InterPro" id="IPR002156">
    <property type="entry name" value="RNaseH_domain"/>
</dbReference>
<dbReference type="Gene3D" id="3.30.420.10">
    <property type="entry name" value="Ribonuclease H-like superfamily/Ribonuclease H"/>
    <property type="match status" value="1"/>
</dbReference>
<evidence type="ECO:0000259" key="1">
    <source>
        <dbReference type="PROSITE" id="PS50879"/>
    </source>
</evidence>
<dbReference type="SUPFAM" id="SSF53098">
    <property type="entry name" value="Ribonuclease H-like"/>
    <property type="match status" value="1"/>
</dbReference>
<sequence length="146" mass="16093">MEATQLVPDLPTWKLSMDGVANAQGSGAGLILTSPDGIDVEYALRFGFKASNNKAEYEAVIVGLNLAHSMEAEQLKICSDSQLVLKQIEEAYEAKGEKMILYLKKVQELIKKFVQVKIRYVPRIENRELASKCFGKISNSLAGELG</sequence>
<comment type="caution">
    <text evidence="2">The sequence shown here is derived from an EMBL/GenBank/DDBJ whole genome shotgun (WGS) entry which is preliminary data.</text>
</comment>
<dbReference type="CDD" id="cd09279">
    <property type="entry name" value="RNase_HI_like"/>
    <property type="match status" value="1"/>
</dbReference>
<feature type="domain" description="RNase H type-1" evidence="1">
    <location>
        <begin position="15"/>
        <end position="146"/>
    </location>
</feature>
<dbReference type="PANTHER" id="PTHR48475:SF2">
    <property type="entry name" value="RIBONUCLEASE H"/>
    <property type="match status" value="1"/>
</dbReference>
<protein>
    <recommendedName>
        <fullName evidence="1">RNase H type-1 domain-containing protein</fullName>
    </recommendedName>
</protein>
<name>A0ABC8UZ61_9AQUA</name>
<dbReference type="PROSITE" id="PS50879">
    <property type="entry name" value="RNASE_H_1"/>
    <property type="match status" value="1"/>
</dbReference>
<dbReference type="Pfam" id="PF13456">
    <property type="entry name" value="RVT_3"/>
    <property type="match status" value="1"/>
</dbReference>
<dbReference type="EMBL" id="CAUOFW020009558">
    <property type="protein sequence ID" value="CAK9186381.1"/>
    <property type="molecule type" value="Genomic_DNA"/>
</dbReference>
<evidence type="ECO:0000313" key="2">
    <source>
        <dbReference type="EMBL" id="CAK9186381.1"/>
    </source>
</evidence>